<dbReference type="GeneID" id="24163941"/>
<evidence type="ECO:0000256" key="1">
    <source>
        <dbReference type="SAM" id="MobiDB-lite"/>
    </source>
</evidence>
<dbReference type="KEGG" id="cim:CIMG_11941"/>
<accession>A0A0D8JTM9</accession>
<dbReference type="AlphaFoldDB" id="A0A0D8JTM9"/>
<dbReference type="VEuPathDB" id="FungiDB:CIMG_11941"/>
<reference evidence="3" key="2">
    <citation type="journal article" date="2010" name="Genome Res.">
        <title>Population genomic sequencing of Coccidioides fungi reveals recent hybridization and transposon control.</title>
        <authorList>
            <person name="Neafsey D.E."/>
            <person name="Barker B.M."/>
            <person name="Sharpton T.J."/>
            <person name="Stajich J.E."/>
            <person name="Park D.J."/>
            <person name="Whiston E."/>
            <person name="Hung C.-Y."/>
            <person name="McMahan C."/>
            <person name="White J."/>
            <person name="Sykes S."/>
            <person name="Heiman D."/>
            <person name="Young S."/>
            <person name="Zeng Q."/>
            <person name="Abouelleil A."/>
            <person name="Aftuck L."/>
            <person name="Bessette D."/>
            <person name="Brown A."/>
            <person name="FitzGerald M."/>
            <person name="Lui A."/>
            <person name="Macdonald J.P."/>
            <person name="Priest M."/>
            <person name="Orbach M.J."/>
            <person name="Galgiani J.N."/>
            <person name="Kirkland T.N."/>
            <person name="Cole G.T."/>
            <person name="Birren B.W."/>
            <person name="Henn M.R."/>
            <person name="Taylor J.W."/>
            <person name="Rounsley S.D."/>
        </authorList>
    </citation>
    <scope>GENOME REANNOTATION</scope>
    <source>
        <strain evidence="3">RS</strain>
    </source>
</reference>
<sequence length="126" mass="13907">MMKDDQLPNDVMIFAASRDKSFSSTEYSPSKSPRRFGGTSREALPRCQPISWPARWLRDIPGPQYGVITEHICPVGSNVPVTKYVCMGTGIQLREPKKVCGRGVLAVDGIIVVWIAFSGRPEVLEA</sequence>
<evidence type="ECO:0000313" key="3">
    <source>
        <dbReference type="Proteomes" id="UP000001261"/>
    </source>
</evidence>
<gene>
    <name evidence="2" type="ORF">CIMG_11941</name>
</gene>
<evidence type="ECO:0000313" key="2">
    <source>
        <dbReference type="EMBL" id="KJF60690.1"/>
    </source>
</evidence>
<dbReference type="RefSeq" id="XP_012214165.1">
    <property type="nucleotide sequence ID" value="XM_012358742.1"/>
</dbReference>
<feature type="region of interest" description="Disordered" evidence="1">
    <location>
        <begin position="19"/>
        <end position="42"/>
    </location>
</feature>
<feature type="compositionally biased region" description="Polar residues" evidence="1">
    <location>
        <begin position="22"/>
        <end position="31"/>
    </location>
</feature>
<protein>
    <submittedName>
        <fullName evidence="2">Uncharacterized protein</fullName>
    </submittedName>
</protein>
<keyword evidence="3" id="KW-1185">Reference proteome</keyword>
<organism evidence="2 3">
    <name type="scientific">Coccidioides immitis (strain RS)</name>
    <name type="common">Valley fever fungus</name>
    <dbReference type="NCBI Taxonomy" id="246410"/>
    <lineage>
        <taxon>Eukaryota</taxon>
        <taxon>Fungi</taxon>
        <taxon>Dikarya</taxon>
        <taxon>Ascomycota</taxon>
        <taxon>Pezizomycotina</taxon>
        <taxon>Eurotiomycetes</taxon>
        <taxon>Eurotiomycetidae</taxon>
        <taxon>Onygenales</taxon>
        <taxon>Onygenaceae</taxon>
        <taxon>Coccidioides</taxon>
    </lineage>
</organism>
<dbReference type="Proteomes" id="UP000001261">
    <property type="component" value="Unassembled WGS sequence"/>
</dbReference>
<dbReference type="EMBL" id="GG704912">
    <property type="protein sequence ID" value="KJF60690.1"/>
    <property type="molecule type" value="Genomic_DNA"/>
</dbReference>
<reference evidence="3" key="1">
    <citation type="journal article" date="2009" name="Genome Res.">
        <title>Comparative genomic analyses of the human fungal pathogens Coccidioides and their relatives.</title>
        <authorList>
            <person name="Sharpton T.J."/>
            <person name="Stajich J.E."/>
            <person name="Rounsley S.D."/>
            <person name="Gardner M.J."/>
            <person name="Wortman J.R."/>
            <person name="Jordar V.S."/>
            <person name="Maiti R."/>
            <person name="Kodira C.D."/>
            <person name="Neafsey D.E."/>
            <person name="Zeng Q."/>
            <person name="Hung C.-Y."/>
            <person name="McMahan C."/>
            <person name="Muszewska A."/>
            <person name="Grynberg M."/>
            <person name="Mandel M.A."/>
            <person name="Kellner E.M."/>
            <person name="Barker B.M."/>
            <person name="Galgiani J.N."/>
            <person name="Orbach M.J."/>
            <person name="Kirkland T.N."/>
            <person name="Cole G.T."/>
            <person name="Henn M.R."/>
            <person name="Birren B.W."/>
            <person name="Taylor J.W."/>
        </authorList>
    </citation>
    <scope>NUCLEOTIDE SEQUENCE [LARGE SCALE GENOMIC DNA]</scope>
    <source>
        <strain evidence="3">RS</strain>
    </source>
</reference>
<dbReference type="InParanoid" id="A0A0D8JTM9"/>
<name>A0A0D8JTM9_COCIM</name>
<proteinExistence type="predicted"/>